<dbReference type="InterPro" id="IPR023780">
    <property type="entry name" value="Chromo_domain"/>
</dbReference>
<comment type="caution">
    <text evidence="4">The sequence shown here is derived from an EMBL/GenBank/DDBJ whole genome shotgun (WGS) entry which is preliminary data.</text>
</comment>
<name>A0A8S1KP25_9CILI</name>
<evidence type="ECO:0000313" key="4">
    <source>
        <dbReference type="EMBL" id="CAD8056191.1"/>
    </source>
</evidence>
<sequence>MRIKSQPQKHQEEHQDTVDILSIDQSSNSNHNQENQDCLEPMYEVEAIIMKKIENSQSHYLVKWKGYSELTWEPISSLQNCQLLLEEFDQQQPSNNVIITKKCVSKKIITKSQKKSNKSKKGGYFENEDQIQSFTNLARTIKINGIEKQQLKVNLKKIKNGKTTSAWINLQELHKKAPQKLIQFYESLPVIKELFQQIISTSNLSTQK</sequence>
<evidence type="ECO:0000259" key="3">
    <source>
        <dbReference type="PROSITE" id="PS50013"/>
    </source>
</evidence>
<dbReference type="SMART" id="SM00298">
    <property type="entry name" value="CHROMO"/>
    <property type="match status" value="1"/>
</dbReference>
<dbReference type="Proteomes" id="UP000692954">
    <property type="component" value="Unassembled WGS sequence"/>
</dbReference>
<dbReference type="AlphaFoldDB" id="A0A8S1KP25"/>
<protein>
    <recommendedName>
        <fullName evidence="3">Chromo domain-containing protein</fullName>
    </recommendedName>
</protein>
<evidence type="ECO:0000256" key="1">
    <source>
        <dbReference type="ARBA" id="ARBA00004123"/>
    </source>
</evidence>
<dbReference type="Pfam" id="PF01393">
    <property type="entry name" value="Chromo_shadow"/>
    <property type="match status" value="1"/>
</dbReference>
<dbReference type="InterPro" id="IPR051219">
    <property type="entry name" value="Heterochromatin_chromo-domain"/>
</dbReference>
<feature type="domain" description="Chromo" evidence="3">
    <location>
        <begin position="43"/>
        <end position="92"/>
    </location>
</feature>
<evidence type="ECO:0000313" key="5">
    <source>
        <dbReference type="Proteomes" id="UP000692954"/>
    </source>
</evidence>
<dbReference type="CDD" id="cd00024">
    <property type="entry name" value="CD_CSD"/>
    <property type="match status" value="1"/>
</dbReference>
<dbReference type="OrthoDB" id="309528at2759"/>
<dbReference type="InterPro" id="IPR008251">
    <property type="entry name" value="Chromo_shadow_dom"/>
</dbReference>
<evidence type="ECO:0000256" key="2">
    <source>
        <dbReference type="ARBA" id="ARBA00023242"/>
    </source>
</evidence>
<dbReference type="PROSITE" id="PS50013">
    <property type="entry name" value="CHROMO_2"/>
    <property type="match status" value="1"/>
</dbReference>
<reference evidence="4" key="1">
    <citation type="submission" date="2021-01" db="EMBL/GenBank/DDBJ databases">
        <authorList>
            <consortium name="Genoscope - CEA"/>
            <person name="William W."/>
        </authorList>
    </citation>
    <scope>NUCLEOTIDE SEQUENCE</scope>
</reference>
<keyword evidence="2" id="KW-0539">Nucleus</keyword>
<keyword evidence="5" id="KW-1185">Reference proteome</keyword>
<proteinExistence type="predicted"/>
<organism evidence="4 5">
    <name type="scientific">Paramecium sonneborni</name>
    <dbReference type="NCBI Taxonomy" id="65129"/>
    <lineage>
        <taxon>Eukaryota</taxon>
        <taxon>Sar</taxon>
        <taxon>Alveolata</taxon>
        <taxon>Ciliophora</taxon>
        <taxon>Intramacronucleata</taxon>
        <taxon>Oligohymenophorea</taxon>
        <taxon>Peniculida</taxon>
        <taxon>Parameciidae</taxon>
        <taxon>Paramecium</taxon>
    </lineage>
</organism>
<dbReference type="GO" id="GO:0005634">
    <property type="term" value="C:nucleus"/>
    <property type="evidence" value="ECO:0007669"/>
    <property type="project" value="UniProtKB-SubCell"/>
</dbReference>
<comment type="subcellular location">
    <subcellularLocation>
        <location evidence="1">Nucleus</location>
    </subcellularLocation>
</comment>
<accession>A0A8S1KP25</accession>
<dbReference type="EMBL" id="CAJJDN010000010">
    <property type="protein sequence ID" value="CAD8056191.1"/>
    <property type="molecule type" value="Genomic_DNA"/>
</dbReference>
<dbReference type="PANTHER" id="PTHR22812">
    <property type="entry name" value="CHROMOBOX PROTEIN"/>
    <property type="match status" value="1"/>
</dbReference>
<gene>
    <name evidence="4" type="ORF">PSON_ATCC_30995.1.T0100112</name>
</gene>
<dbReference type="Pfam" id="PF00385">
    <property type="entry name" value="Chromo"/>
    <property type="match status" value="1"/>
</dbReference>
<dbReference type="InterPro" id="IPR000953">
    <property type="entry name" value="Chromo/chromo_shadow_dom"/>
</dbReference>